<dbReference type="CTD" id="8574642"/>
<evidence type="ECO:0000313" key="7">
    <source>
        <dbReference type="Proteomes" id="UP000008549"/>
    </source>
</evidence>
<reference evidence="6 7" key="1">
    <citation type="journal article" date="2003" name="PLoS Biol.">
        <title>The genome sequence of Caenorhabditis briggsae: a platform for comparative genomics.</title>
        <authorList>
            <person name="Stein L.D."/>
            <person name="Bao Z."/>
            <person name="Blasiar D."/>
            <person name="Blumenthal T."/>
            <person name="Brent M.R."/>
            <person name="Chen N."/>
            <person name="Chinwalla A."/>
            <person name="Clarke L."/>
            <person name="Clee C."/>
            <person name="Coghlan A."/>
            <person name="Coulson A."/>
            <person name="D'Eustachio P."/>
            <person name="Fitch D.H."/>
            <person name="Fulton L.A."/>
            <person name="Fulton R.E."/>
            <person name="Griffiths-Jones S."/>
            <person name="Harris T.W."/>
            <person name="Hillier L.W."/>
            <person name="Kamath R."/>
            <person name="Kuwabara P.E."/>
            <person name="Mardis E.R."/>
            <person name="Marra M.A."/>
            <person name="Miner T.L."/>
            <person name="Minx P."/>
            <person name="Mullikin J.C."/>
            <person name="Plumb R.W."/>
            <person name="Rogers J."/>
            <person name="Schein J.E."/>
            <person name="Sohrmann M."/>
            <person name="Spieth J."/>
            <person name="Stajich J.E."/>
            <person name="Wei C."/>
            <person name="Willey D."/>
            <person name="Wilson R.K."/>
            <person name="Durbin R."/>
            <person name="Waterston R.H."/>
        </authorList>
    </citation>
    <scope>NUCLEOTIDE SEQUENCE [LARGE SCALE GENOMIC DNA]</scope>
    <source>
        <strain evidence="6 7">AF16</strain>
    </source>
</reference>
<evidence type="ECO:0000256" key="5">
    <source>
        <dbReference type="SAM" id="SignalP"/>
    </source>
</evidence>
<dbReference type="WormBase" id="CBG21567">
    <property type="protein sequence ID" value="CBP44274"/>
    <property type="gene ID" value="WBGene00040298"/>
</dbReference>
<name>A8Y0E2_CAEBR</name>
<proteinExistence type="predicted"/>
<gene>
    <name evidence="6 8" type="ORF">CBG21567</name>
    <name evidence="6" type="ORF">CBG_21567</name>
</gene>
<comment type="subunit">
    <text evidence="1">Monomer.</text>
</comment>
<keyword evidence="4" id="KW-0408">Iron</keyword>
<accession>A8Y0E2</accession>
<feature type="chain" id="PRO_5002730678" evidence="5">
    <location>
        <begin position="20"/>
        <end position="331"/>
    </location>
</feature>
<dbReference type="PANTHER" id="PTHR46783:SF1">
    <property type="entry name" value="CYTOGLOBIN-1-RELATED"/>
    <property type="match status" value="1"/>
</dbReference>
<dbReference type="SUPFAM" id="SSF46458">
    <property type="entry name" value="Globin-like"/>
    <property type="match status" value="1"/>
</dbReference>
<dbReference type="RefSeq" id="XP_002632646.1">
    <property type="nucleotide sequence ID" value="XM_002632600.1"/>
</dbReference>
<keyword evidence="7" id="KW-1185">Reference proteome</keyword>
<dbReference type="AlphaFoldDB" id="A8Y0E2"/>
<dbReference type="GO" id="GO:0020037">
    <property type="term" value="F:heme binding"/>
    <property type="evidence" value="ECO:0007669"/>
    <property type="project" value="InterPro"/>
</dbReference>
<sequence>MFNCSLIILIIIIASMISADKSSNLGKCQQEDLLLADCLEPHQNYIETSLFDASGREISNPIFMKKFTNFTKTVATCIGTDLICDTARHYKFFVDSLSYVGENLYDLKVFKCLERITPKLQDCLNTVPISFRNLRKFQSYTLDQKKLVNCVIEKMKDDQVCKNRKIIDSVEKSLNATRLIIRNFKRFRKGIIEPMVSVRASEMPSTCPFKQNDSPGPTSPPVQSPIFGKFKPMNFLIFCVVSDLNNPDAKLKMRQEMDRISQRQKHIFKETFPVVFKDYRRNGLVLFAKYFSEFPHYKNIWPQFRTLQDSALLASNELANHCSVYMAGLKV</sequence>
<dbReference type="InParanoid" id="A8Y0E2"/>
<dbReference type="InterPro" id="IPR044399">
    <property type="entry name" value="Mb-like_M"/>
</dbReference>
<dbReference type="PANTHER" id="PTHR46783">
    <property type="entry name" value="CYTOGLOBIN"/>
    <property type="match status" value="1"/>
</dbReference>
<dbReference type="EMBL" id="HE601157">
    <property type="protein sequence ID" value="CAP38327.1"/>
    <property type="molecule type" value="Genomic_DNA"/>
</dbReference>
<dbReference type="InterPro" id="IPR009050">
    <property type="entry name" value="Globin-like_sf"/>
</dbReference>
<organism evidence="6 7">
    <name type="scientific">Caenorhabditis briggsae</name>
    <dbReference type="NCBI Taxonomy" id="6238"/>
    <lineage>
        <taxon>Eukaryota</taxon>
        <taxon>Metazoa</taxon>
        <taxon>Ecdysozoa</taxon>
        <taxon>Nematoda</taxon>
        <taxon>Chromadorea</taxon>
        <taxon>Rhabditida</taxon>
        <taxon>Rhabditina</taxon>
        <taxon>Rhabditomorpha</taxon>
        <taxon>Rhabditoidea</taxon>
        <taxon>Rhabditidae</taxon>
        <taxon>Peloderinae</taxon>
        <taxon>Caenorhabditis</taxon>
    </lineage>
</organism>
<dbReference type="GO" id="GO:0019825">
    <property type="term" value="F:oxygen binding"/>
    <property type="evidence" value="ECO:0007669"/>
    <property type="project" value="InterPro"/>
</dbReference>
<evidence type="ECO:0000256" key="4">
    <source>
        <dbReference type="ARBA" id="ARBA00023004"/>
    </source>
</evidence>
<evidence type="ECO:0000256" key="1">
    <source>
        <dbReference type="ARBA" id="ARBA00011245"/>
    </source>
</evidence>
<dbReference type="CDD" id="cd01040">
    <property type="entry name" value="Mb-like"/>
    <property type="match status" value="1"/>
</dbReference>
<evidence type="ECO:0000313" key="6">
    <source>
        <dbReference type="EMBL" id="CAP38327.1"/>
    </source>
</evidence>
<dbReference type="InterPro" id="IPR012292">
    <property type="entry name" value="Globin/Proto"/>
</dbReference>
<dbReference type="GO" id="GO:0005506">
    <property type="term" value="F:iron ion binding"/>
    <property type="evidence" value="ECO:0007669"/>
    <property type="project" value="InterPro"/>
</dbReference>
<feature type="signal peptide" evidence="5">
    <location>
        <begin position="1"/>
        <end position="19"/>
    </location>
</feature>
<keyword evidence="2" id="KW-0349">Heme</keyword>
<dbReference type="Proteomes" id="UP000008549">
    <property type="component" value="Unassembled WGS sequence"/>
</dbReference>
<dbReference type="KEGG" id="cbr:CBG_21567"/>
<evidence type="ECO:0000256" key="3">
    <source>
        <dbReference type="ARBA" id="ARBA00022723"/>
    </source>
</evidence>
<dbReference type="FunCoup" id="A8Y0E2">
    <property type="interactions" value="332"/>
</dbReference>
<keyword evidence="3" id="KW-0479">Metal-binding</keyword>
<dbReference type="GO" id="GO:0015671">
    <property type="term" value="P:oxygen transport"/>
    <property type="evidence" value="ECO:0007669"/>
    <property type="project" value="InterPro"/>
</dbReference>
<dbReference type="Gene3D" id="1.10.490.10">
    <property type="entry name" value="Globins"/>
    <property type="match status" value="1"/>
</dbReference>
<evidence type="ECO:0000256" key="2">
    <source>
        <dbReference type="ARBA" id="ARBA00022617"/>
    </source>
</evidence>
<feature type="non-terminal residue" evidence="6">
    <location>
        <position position="331"/>
    </location>
</feature>
<reference evidence="6 7" key="2">
    <citation type="journal article" date="2011" name="PLoS Genet.">
        <title>Caenorhabditis briggsae recombinant inbred line genotypes reveal inter-strain incompatibility and the evolution of recombination.</title>
        <authorList>
            <person name="Ross J.A."/>
            <person name="Koboldt D.C."/>
            <person name="Staisch J.E."/>
            <person name="Chamberlin H.M."/>
            <person name="Gupta B.P."/>
            <person name="Miller R.D."/>
            <person name="Baird S.E."/>
            <person name="Haag E.S."/>
        </authorList>
    </citation>
    <scope>NUCLEOTIDE SEQUENCE [LARGE SCALE GENOMIC DNA]</scope>
    <source>
        <strain evidence="6 7">AF16</strain>
    </source>
</reference>
<dbReference type="InterPro" id="IPR013314">
    <property type="entry name" value="Globin_lamprey/hagfish"/>
</dbReference>
<dbReference type="eggNOG" id="KOG3378">
    <property type="taxonomic scope" value="Eukaryota"/>
</dbReference>
<dbReference type="HOGENOM" id="CLU_840860_0_0_1"/>
<evidence type="ECO:0000313" key="8">
    <source>
        <dbReference type="WormBase" id="CBG21567"/>
    </source>
</evidence>
<protein>
    <submittedName>
        <fullName evidence="6">Protein CBG21567</fullName>
    </submittedName>
</protein>
<dbReference type="GeneID" id="8574642"/>
<keyword evidence="5" id="KW-0732">Signal</keyword>